<name>A0ABT8ZNR3_9SPHN</name>
<evidence type="ECO:0000259" key="4">
    <source>
        <dbReference type="PROSITE" id="PS51118"/>
    </source>
</evidence>
<dbReference type="PROSITE" id="PS51118">
    <property type="entry name" value="HTH_HXLR"/>
    <property type="match status" value="1"/>
</dbReference>
<dbReference type="Gene3D" id="1.10.10.10">
    <property type="entry name" value="Winged helix-like DNA-binding domain superfamily/Winged helix DNA-binding domain"/>
    <property type="match status" value="1"/>
</dbReference>
<dbReference type="SUPFAM" id="SSF46785">
    <property type="entry name" value="Winged helix' DNA-binding domain"/>
    <property type="match status" value="1"/>
</dbReference>
<keyword evidence="1" id="KW-0805">Transcription regulation</keyword>
<dbReference type="Proteomes" id="UP001176471">
    <property type="component" value="Unassembled WGS sequence"/>
</dbReference>
<dbReference type="InterPro" id="IPR036388">
    <property type="entry name" value="WH-like_DNA-bd_sf"/>
</dbReference>
<dbReference type="Pfam" id="PF01638">
    <property type="entry name" value="HxlR"/>
    <property type="match status" value="1"/>
</dbReference>
<evidence type="ECO:0000256" key="3">
    <source>
        <dbReference type="ARBA" id="ARBA00023163"/>
    </source>
</evidence>
<gene>
    <name evidence="5" type="ORF">Q4610_13955</name>
</gene>
<evidence type="ECO:0000313" key="6">
    <source>
        <dbReference type="Proteomes" id="UP001176471"/>
    </source>
</evidence>
<dbReference type="InterPro" id="IPR036390">
    <property type="entry name" value="WH_DNA-bd_sf"/>
</dbReference>
<feature type="domain" description="HTH hxlR-type" evidence="4">
    <location>
        <begin position="33"/>
        <end position="139"/>
    </location>
</feature>
<keyword evidence="2" id="KW-0238">DNA-binding</keyword>
<dbReference type="PANTHER" id="PTHR33204:SF37">
    <property type="entry name" value="HTH-TYPE TRANSCRIPTIONAL REGULATOR YODB"/>
    <property type="match status" value="1"/>
</dbReference>
<dbReference type="PANTHER" id="PTHR33204">
    <property type="entry name" value="TRANSCRIPTIONAL REGULATOR, MARR FAMILY"/>
    <property type="match status" value="1"/>
</dbReference>
<reference evidence="5" key="1">
    <citation type="submission" date="2023-07" db="EMBL/GenBank/DDBJ databases">
        <title>Bacterial whole genome sequence for Sphingobium sp. HBC34.</title>
        <authorList>
            <person name="Le V."/>
            <person name="Ko S.-R."/>
            <person name="Ahn C.-Y."/>
            <person name="Oh H.-M."/>
        </authorList>
    </citation>
    <scope>NUCLEOTIDE SEQUENCE</scope>
    <source>
        <strain evidence="5">HBC34</strain>
    </source>
</reference>
<dbReference type="RefSeq" id="WP_304536570.1">
    <property type="nucleotide sequence ID" value="NZ_JAUQOM010000007.1"/>
</dbReference>
<evidence type="ECO:0000256" key="1">
    <source>
        <dbReference type="ARBA" id="ARBA00023015"/>
    </source>
</evidence>
<comment type="caution">
    <text evidence="5">The sequence shown here is derived from an EMBL/GenBank/DDBJ whole genome shotgun (WGS) entry which is preliminary data.</text>
</comment>
<dbReference type="EMBL" id="JAUQOM010000007">
    <property type="protein sequence ID" value="MDO7836150.1"/>
    <property type="molecule type" value="Genomic_DNA"/>
</dbReference>
<dbReference type="InterPro" id="IPR002577">
    <property type="entry name" value="HTH_HxlR"/>
</dbReference>
<sequence length="164" mass="18302">MILSTRPIYSGMAADGIGTLAEQMARHGSRRNDPVRRLMNHLGDRWSVLILLVLEKDNFRYANLQKVINRLVPPEEKAISRRMLTLRLREMEAEGLIRRTVRAGKSVQVDYALTPFGLGYTAQVRTFIDWIVAGPHPILSATAFHSAFTGLGDSDWGQAGRADG</sequence>
<protein>
    <submittedName>
        <fullName evidence="5">Helix-turn-helix domain-containing protein</fullName>
    </submittedName>
</protein>
<evidence type="ECO:0000256" key="2">
    <source>
        <dbReference type="ARBA" id="ARBA00023125"/>
    </source>
</evidence>
<evidence type="ECO:0000313" key="5">
    <source>
        <dbReference type="EMBL" id="MDO7836150.1"/>
    </source>
</evidence>
<keyword evidence="3" id="KW-0804">Transcription</keyword>
<accession>A0ABT8ZNR3</accession>
<proteinExistence type="predicted"/>
<organism evidence="5 6">
    <name type="scientific">Sphingobium cyanobacteriorum</name>
    <dbReference type="NCBI Taxonomy" id="3063954"/>
    <lineage>
        <taxon>Bacteria</taxon>
        <taxon>Pseudomonadati</taxon>
        <taxon>Pseudomonadota</taxon>
        <taxon>Alphaproteobacteria</taxon>
        <taxon>Sphingomonadales</taxon>
        <taxon>Sphingomonadaceae</taxon>
        <taxon>Sphingobium</taxon>
    </lineage>
</organism>
<keyword evidence="6" id="KW-1185">Reference proteome</keyword>